<dbReference type="GO" id="GO:0061630">
    <property type="term" value="F:ubiquitin protein ligase activity"/>
    <property type="evidence" value="ECO:0007669"/>
    <property type="project" value="UniProtKB-EC"/>
</dbReference>
<dbReference type="Gene3D" id="3.30.2410.10">
    <property type="entry name" value="Hect, E3 ligase catalytic domain"/>
    <property type="match status" value="1"/>
</dbReference>
<organism evidence="9 10">
    <name type="scientific">Paramuricea clavata</name>
    <name type="common">Red gorgonian</name>
    <name type="synonym">Violescent sea-whip</name>
    <dbReference type="NCBI Taxonomy" id="317549"/>
    <lineage>
        <taxon>Eukaryota</taxon>
        <taxon>Metazoa</taxon>
        <taxon>Cnidaria</taxon>
        <taxon>Anthozoa</taxon>
        <taxon>Octocorallia</taxon>
        <taxon>Malacalcyonacea</taxon>
        <taxon>Plexauridae</taxon>
        <taxon>Paramuricea</taxon>
    </lineage>
</organism>
<comment type="pathway">
    <text evidence="2">Protein modification; protein ubiquitination.</text>
</comment>
<dbReference type="SMART" id="SM00119">
    <property type="entry name" value="HECTc"/>
    <property type="match status" value="1"/>
</dbReference>
<evidence type="ECO:0000256" key="4">
    <source>
        <dbReference type="ARBA" id="ARBA00022679"/>
    </source>
</evidence>
<evidence type="ECO:0000259" key="8">
    <source>
        <dbReference type="PROSITE" id="PS50237"/>
    </source>
</evidence>
<keyword evidence="4" id="KW-0808">Transferase</keyword>
<dbReference type="Pfam" id="PF00632">
    <property type="entry name" value="HECT"/>
    <property type="match status" value="1"/>
</dbReference>
<keyword evidence="10" id="KW-1185">Reference proteome</keyword>
<evidence type="ECO:0000313" key="9">
    <source>
        <dbReference type="EMBL" id="CAB3978942.1"/>
    </source>
</evidence>
<feature type="compositionally biased region" description="Low complexity" evidence="7">
    <location>
        <begin position="34"/>
        <end position="50"/>
    </location>
</feature>
<gene>
    <name evidence="9" type="ORF">PACLA_8A027500</name>
</gene>
<dbReference type="InterPro" id="IPR000569">
    <property type="entry name" value="HECT_dom"/>
</dbReference>
<dbReference type="GO" id="GO:0016567">
    <property type="term" value="P:protein ubiquitination"/>
    <property type="evidence" value="ECO:0007669"/>
    <property type="project" value="TreeGrafter"/>
</dbReference>
<dbReference type="Gene3D" id="3.90.1750.10">
    <property type="entry name" value="Hect, E3 ligase catalytic domains"/>
    <property type="match status" value="1"/>
</dbReference>
<evidence type="ECO:0000256" key="7">
    <source>
        <dbReference type="SAM" id="MobiDB-lite"/>
    </source>
</evidence>
<dbReference type="EC" id="2.3.2.26" evidence="3"/>
<proteinExistence type="predicted"/>
<dbReference type="GO" id="GO:0005737">
    <property type="term" value="C:cytoplasm"/>
    <property type="evidence" value="ECO:0007669"/>
    <property type="project" value="TreeGrafter"/>
</dbReference>
<reference evidence="9" key="1">
    <citation type="submission" date="2020-04" db="EMBL/GenBank/DDBJ databases">
        <authorList>
            <person name="Alioto T."/>
            <person name="Alioto T."/>
            <person name="Gomez Garrido J."/>
        </authorList>
    </citation>
    <scope>NUCLEOTIDE SEQUENCE</scope>
    <source>
        <strain evidence="9">A484AB</strain>
    </source>
</reference>
<accession>A0A6S7FPW7</accession>
<dbReference type="SUPFAM" id="SSF56204">
    <property type="entry name" value="Hect, E3 ligase catalytic domain"/>
    <property type="match status" value="2"/>
</dbReference>
<keyword evidence="9" id="KW-0436">Ligase</keyword>
<dbReference type="PANTHER" id="PTHR11254">
    <property type="entry name" value="HECT DOMAIN UBIQUITIN-PROTEIN LIGASE"/>
    <property type="match status" value="1"/>
</dbReference>
<dbReference type="EMBL" id="CACRXK020000154">
    <property type="protein sequence ID" value="CAB3978942.1"/>
    <property type="molecule type" value="Genomic_DNA"/>
</dbReference>
<name>A0A6S7FPW7_PARCT</name>
<dbReference type="AlphaFoldDB" id="A0A6S7FPW7"/>
<feature type="domain" description="HECT" evidence="8">
    <location>
        <begin position="360"/>
        <end position="390"/>
    </location>
</feature>
<comment type="caution">
    <text evidence="6">Lacks conserved residue(s) required for the propagation of feature annotation.</text>
</comment>
<keyword evidence="5 6" id="KW-0833">Ubl conjugation pathway</keyword>
<feature type="region of interest" description="Disordered" evidence="7">
    <location>
        <begin position="28"/>
        <end position="70"/>
    </location>
</feature>
<dbReference type="InterPro" id="IPR035983">
    <property type="entry name" value="Hect_E3_ubiquitin_ligase"/>
</dbReference>
<dbReference type="PANTHER" id="PTHR11254:SF440">
    <property type="entry name" value="E3 UBIQUITIN-PROTEIN LIGASE NEDD-4"/>
    <property type="match status" value="1"/>
</dbReference>
<evidence type="ECO:0000256" key="6">
    <source>
        <dbReference type="PROSITE-ProRule" id="PRU00104"/>
    </source>
</evidence>
<evidence type="ECO:0000256" key="1">
    <source>
        <dbReference type="ARBA" id="ARBA00000885"/>
    </source>
</evidence>
<comment type="caution">
    <text evidence="9">The sequence shown here is derived from an EMBL/GenBank/DDBJ whole genome shotgun (WGS) entry which is preliminary data.</text>
</comment>
<evidence type="ECO:0000256" key="3">
    <source>
        <dbReference type="ARBA" id="ARBA00012485"/>
    </source>
</evidence>
<dbReference type="Proteomes" id="UP001152795">
    <property type="component" value="Unassembled WGS sequence"/>
</dbReference>
<evidence type="ECO:0000256" key="2">
    <source>
        <dbReference type="ARBA" id="ARBA00004906"/>
    </source>
</evidence>
<dbReference type="GO" id="GO:0006511">
    <property type="term" value="P:ubiquitin-dependent protein catabolic process"/>
    <property type="evidence" value="ECO:0007669"/>
    <property type="project" value="TreeGrafter"/>
</dbReference>
<dbReference type="OrthoDB" id="5965944at2759"/>
<dbReference type="PROSITE" id="PS50237">
    <property type="entry name" value="HECT"/>
    <property type="match status" value="1"/>
</dbReference>
<feature type="compositionally biased region" description="Polar residues" evidence="7">
    <location>
        <begin position="51"/>
        <end position="70"/>
    </location>
</feature>
<evidence type="ECO:0000256" key="5">
    <source>
        <dbReference type="ARBA" id="ARBA00022786"/>
    </source>
</evidence>
<dbReference type="GO" id="GO:0016874">
    <property type="term" value="F:ligase activity"/>
    <property type="evidence" value="ECO:0007669"/>
    <property type="project" value="UniProtKB-KW"/>
</dbReference>
<comment type="catalytic activity">
    <reaction evidence="1">
        <text>S-ubiquitinyl-[E2 ubiquitin-conjugating enzyme]-L-cysteine + [acceptor protein]-L-lysine = [E2 ubiquitin-conjugating enzyme]-L-cysteine + N(6)-ubiquitinyl-[acceptor protein]-L-lysine.</text>
        <dbReference type="EC" id="2.3.2.26"/>
    </reaction>
</comment>
<dbReference type="InterPro" id="IPR050409">
    <property type="entry name" value="E3_ubiq-protein_ligase"/>
</dbReference>
<evidence type="ECO:0000313" key="10">
    <source>
        <dbReference type="Proteomes" id="UP001152795"/>
    </source>
</evidence>
<sequence length="693" mass="78084">MAQFCQECGTRYANELAKYCHNCGKQTSGDNQISNSTTSTPASTSSLNPSRNLPTPNSLNPSQILPTPKSTLSYEEFRKRKQVARTKKIQSAKKAKSNEEVKVQVGVLEADGGKLKRLKGRTLPLVIASSCNADNLLKAAIEKHAKHFKQFDKYADYLLLYHDHSIVQRLPGSSEDFVLSEYKKDLGKPYSKIYFYLCCKIDLERVKDFAETESDDDILMPRGEEKKQTVKLESAINISDDDEERKSFQSPETSCPTCFRMFPFDQIEAHANICADNHIDPIGYVSDDNLEELLNDFPEISTDVSEVENTSPDTKMEKMKDLVTELAKNVQPVKIRISVRRKSVFKDYLETAKKPWFNGRRMLKVTFIGEPAVDDGGPRREFFSEVLQSIERDLFKNGMPSPDMAALGSDKFKITGELMAGSIVQGGPAPCFLSEEAYAYMVEGVSSITTEGWVPQIKDKKLINAIDQIRNCTTNESLQKLLLEENMMDVLQLIHYRGVPSRETLQSVDNILRPIVMYDFSRYLPMLDQLTAGLSSFGVMDAVKENRVIMEALFVAKHSTCFVPTTDQFLDGIDAAFSEDGSNRKDKEVDIHKFFCDFVQDTDALQEQESNGLNTLSELHKFITGCERIPPLGLPKRISVKFKHGCIERCRCRPTASTCDLSITLPVHYHDNYSQFKESMDSALIEGKGFGLL</sequence>
<protein>
    <recommendedName>
        <fullName evidence="3">HECT-type E3 ubiquitin transferase</fullName>
        <ecNumber evidence="3">2.3.2.26</ecNumber>
    </recommendedName>
</protein>